<evidence type="ECO:0000313" key="2">
    <source>
        <dbReference type="Proteomes" id="UP000541969"/>
    </source>
</evidence>
<dbReference type="InterPro" id="IPR012349">
    <property type="entry name" value="Split_barrel_FMN-bd"/>
</dbReference>
<proteinExistence type="predicted"/>
<keyword evidence="2" id="KW-1185">Reference proteome</keyword>
<dbReference type="AlphaFoldDB" id="A0A853CLV0"/>
<dbReference type="Proteomes" id="UP000541969">
    <property type="component" value="Unassembled WGS sequence"/>
</dbReference>
<reference evidence="1 2" key="1">
    <citation type="submission" date="2020-07" db="EMBL/GenBank/DDBJ databases">
        <title>Sequencing the genomes of 1000 actinobacteria strains.</title>
        <authorList>
            <person name="Klenk H.-P."/>
        </authorList>
    </citation>
    <scope>NUCLEOTIDE SEQUENCE [LARGE SCALE GENOMIC DNA]</scope>
    <source>
        <strain evidence="1 2">DSM 104001</strain>
    </source>
</reference>
<gene>
    <name evidence="1" type="ORF">GGQ55_004429</name>
</gene>
<sequence>MPVRHAVVNRVVNPGMRALLRSPAGRWLGRHLAVIRYTGARTGQRRELVAGYARAGGAVWIWVGGAEDKRWWRNFRTPAPVELWLAGEHVTGRGVAVEGSVDPETCREGVAAYDASVPGGGRAMRLEAPPERLTSEDLRGIVMVRVDI</sequence>
<dbReference type="Gene3D" id="2.30.110.10">
    <property type="entry name" value="Electron Transport, Fmn-binding Protein, Chain A"/>
    <property type="match status" value="1"/>
</dbReference>
<dbReference type="RefSeq" id="WP_179720526.1">
    <property type="nucleotide sequence ID" value="NZ_JACBZT010000001.1"/>
</dbReference>
<organism evidence="1 2">
    <name type="scientific">Petropleomorpha daqingensis</name>
    <dbReference type="NCBI Taxonomy" id="2026353"/>
    <lineage>
        <taxon>Bacteria</taxon>
        <taxon>Bacillati</taxon>
        <taxon>Actinomycetota</taxon>
        <taxon>Actinomycetes</taxon>
        <taxon>Geodermatophilales</taxon>
        <taxon>Geodermatophilaceae</taxon>
        <taxon>Petropleomorpha</taxon>
    </lineage>
</organism>
<name>A0A853CLV0_9ACTN</name>
<comment type="caution">
    <text evidence="1">The sequence shown here is derived from an EMBL/GenBank/DDBJ whole genome shotgun (WGS) entry which is preliminary data.</text>
</comment>
<accession>A0A853CLV0</accession>
<dbReference type="EMBL" id="JACBZT010000001">
    <property type="protein sequence ID" value="NYJ08151.1"/>
    <property type="molecule type" value="Genomic_DNA"/>
</dbReference>
<protein>
    <recommendedName>
        <fullName evidence="3">Deazaflavin-dependent oxidoreductase, nitroreductase family</fullName>
    </recommendedName>
</protein>
<evidence type="ECO:0000313" key="1">
    <source>
        <dbReference type="EMBL" id="NYJ08151.1"/>
    </source>
</evidence>
<evidence type="ECO:0008006" key="3">
    <source>
        <dbReference type="Google" id="ProtNLM"/>
    </source>
</evidence>